<dbReference type="RefSeq" id="WP_123233101.1">
    <property type="nucleotide sequence ID" value="NZ_RJSG01000002.1"/>
</dbReference>
<dbReference type="OrthoDB" id="5190563at2"/>
<dbReference type="EMBL" id="RJSG01000002">
    <property type="protein sequence ID" value="RNL78600.1"/>
    <property type="molecule type" value="Genomic_DNA"/>
</dbReference>
<evidence type="ECO:0000313" key="3">
    <source>
        <dbReference type="EMBL" id="RNL78600.1"/>
    </source>
</evidence>
<proteinExistence type="predicted"/>
<protein>
    <recommendedName>
        <fullName evidence="5">DUF2269 family protein</fullName>
    </recommendedName>
</protein>
<name>A0A3N0DSJ5_9ACTN</name>
<gene>
    <name evidence="3" type="ORF">EFL95_05800</name>
</gene>
<feature type="chain" id="PRO_5018104747" description="DUF2269 family protein" evidence="2">
    <location>
        <begin position="24"/>
        <end position="149"/>
    </location>
</feature>
<keyword evidence="2" id="KW-0732">Signal</keyword>
<keyword evidence="4" id="KW-1185">Reference proteome</keyword>
<keyword evidence="1" id="KW-1133">Transmembrane helix</keyword>
<keyword evidence="1" id="KW-0472">Membrane</keyword>
<evidence type="ECO:0000256" key="2">
    <source>
        <dbReference type="SAM" id="SignalP"/>
    </source>
</evidence>
<feature type="transmembrane region" description="Helical" evidence="1">
    <location>
        <begin position="47"/>
        <end position="70"/>
    </location>
</feature>
<evidence type="ECO:0000313" key="4">
    <source>
        <dbReference type="Proteomes" id="UP000277094"/>
    </source>
</evidence>
<feature type="transmembrane region" description="Helical" evidence="1">
    <location>
        <begin position="122"/>
        <end position="145"/>
    </location>
</feature>
<sequence length="149" mass="15259">MFKIFLALHLLAAVFAIGPLVHATTTASRGLRTGDGAATAASARIATLYSYASVGVIVFGFGLMSMDNPYGPGKVADMGDPFIWGSLVLWLVALGLTLGVIVPTLQQATVNITNGVGVDGLTARVASCGGLVGLIFAAIIFLMVYKPGS</sequence>
<evidence type="ECO:0008006" key="5">
    <source>
        <dbReference type="Google" id="ProtNLM"/>
    </source>
</evidence>
<organism evidence="3 4">
    <name type="scientific">Nocardioides marmorisolisilvae</name>
    <dbReference type="NCBI Taxonomy" id="1542737"/>
    <lineage>
        <taxon>Bacteria</taxon>
        <taxon>Bacillati</taxon>
        <taxon>Actinomycetota</taxon>
        <taxon>Actinomycetes</taxon>
        <taxon>Propionibacteriales</taxon>
        <taxon>Nocardioidaceae</taxon>
        <taxon>Nocardioides</taxon>
    </lineage>
</organism>
<comment type="caution">
    <text evidence="3">The sequence shown here is derived from an EMBL/GenBank/DDBJ whole genome shotgun (WGS) entry which is preliminary data.</text>
</comment>
<evidence type="ECO:0000256" key="1">
    <source>
        <dbReference type="SAM" id="Phobius"/>
    </source>
</evidence>
<keyword evidence="1" id="KW-0812">Transmembrane</keyword>
<dbReference type="AlphaFoldDB" id="A0A3N0DSJ5"/>
<feature type="transmembrane region" description="Helical" evidence="1">
    <location>
        <begin position="82"/>
        <end position="102"/>
    </location>
</feature>
<dbReference type="Proteomes" id="UP000277094">
    <property type="component" value="Unassembled WGS sequence"/>
</dbReference>
<accession>A0A3N0DSJ5</accession>
<reference evidence="3 4" key="1">
    <citation type="submission" date="2018-11" db="EMBL/GenBank/DDBJ databases">
        <authorList>
            <person name="Li F."/>
        </authorList>
    </citation>
    <scope>NUCLEOTIDE SEQUENCE [LARGE SCALE GENOMIC DNA]</scope>
    <source>
        <strain evidence="3 4">KIS18-7</strain>
    </source>
</reference>
<feature type="signal peptide" evidence="2">
    <location>
        <begin position="1"/>
        <end position="23"/>
    </location>
</feature>